<dbReference type="RefSeq" id="WP_126351877.1">
    <property type="nucleotide sequence ID" value="NZ_CP086380.1"/>
</dbReference>
<gene>
    <name evidence="7" type="ORF">EJ104_06105</name>
</gene>
<evidence type="ECO:0000313" key="7">
    <source>
        <dbReference type="EMBL" id="RTR27754.1"/>
    </source>
</evidence>
<accession>A0A3S0JS21</accession>
<keyword evidence="3 6" id="KW-0812">Transmembrane</keyword>
<dbReference type="Proteomes" id="UP000277766">
    <property type="component" value="Unassembled WGS sequence"/>
</dbReference>
<dbReference type="AlphaFoldDB" id="A0A3S0JS21"/>
<dbReference type="EMBL" id="RXPE01000009">
    <property type="protein sequence ID" value="RTR27754.1"/>
    <property type="molecule type" value="Genomic_DNA"/>
</dbReference>
<comment type="subcellular location">
    <subcellularLocation>
        <location evidence="1">Cell membrane</location>
        <topology evidence="1">Multi-pass membrane protein</topology>
    </subcellularLocation>
</comment>
<dbReference type="Pfam" id="PF09678">
    <property type="entry name" value="Caa3_CtaG"/>
    <property type="match status" value="1"/>
</dbReference>
<comment type="caution">
    <text evidence="7">The sequence shown here is derived from an EMBL/GenBank/DDBJ whole genome shotgun (WGS) entry which is preliminary data.</text>
</comment>
<evidence type="ECO:0000256" key="1">
    <source>
        <dbReference type="ARBA" id="ARBA00004651"/>
    </source>
</evidence>
<feature type="transmembrane region" description="Helical" evidence="6">
    <location>
        <begin position="186"/>
        <end position="205"/>
    </location>
</feature>
<evidence type="ECO:0000256" key="2">
    <source>
        <dbReference type="ARBA" id="ARBA00022475"/>
    </source>
</evidence>
<proteinExistence type="predicted"/>
<evidence type="ECO:0000256" key="3">
    <source>
        <dbReference type="ARBA" id="ARBA00022692"/>
    </source>
</evidence>
<keyword evidence="8" id="KW-1185">Reference proteome</keyword>
<name>A0A3S0JS21_9DEIO</name>
<keyword evidence="5 6" id="KW-0472">Membrane</keyword>
<keyword evidence="4 6" id="KW-1133">Transmembrane helix</keyword>
<reference evidence="7 8" key="1">
    <citation type="submission" date="2018-12" db="EMBL/GenBank/DDBJ databases">
        <title>Deinococcus radiophilus ATCC 27603 genome sequencing and assembly.</title>
        <authorList>
            <person name="Maclea K.S."/>
            <person name="Maynard C.R."/>
        </authorList>
    </citation>
    <scope>NUCLEOTIDE SEQUENCE [LARGE SCALE GENOMIC DNA]</scope>
    <source>
        <strain evidence="7 8">ATCC 27603</strain>
    </source>
</reference>
<feature type="transmembrane region" description="Helical" evidence="6">
    <location>
        <begin position="112"/>
        <end position="138"/>
    </location>
</feature>
<evidence type="ECO:0000256" key="4">
    <source>
        <dbReference type="ARBA" id="ARBA00022989"/>
    </source>
</evidence>
<evidence type="ECO:0008006" key="9">
    <source>
        <dbReference type="Google" id="ProtNLM"/>
    </source>
</evidence>
<dbReference type="OrthoDB" id="74129at2"/>
<evidence type="ECO:0000313" key="8">
    <source>
        <dbReference type="Proteomes" id="UP000277766"/>
    </source>
</evidence>
<dbReference type="GO" id="GO:0005886">
    <property type="term" value="C:plasma membrane"/>
    <property type="evidence" value="ECO:0007669"/>
    <property type="project" value="UniProtKB-SubCell"/>
</dbReference>
<dbReference type="InterPro" id="IPR019108">
    <property type="entry name" value="Caa3_assmbl_CtaG-rel"/>
</dbReference>
<evidence type="ECO:0000256" key="6">
    <source>
        <dbReference type="SAM" id="Phobius"/>
    </source>
</evidence>
<sequence length="273" mass="30193">MNLNPTLADLLTLTFNPLVWGALAAALGLYLWQFSRWRANAERRQDWPVWKVVLFVLGLLATLWALQSSAAVYTVNSMALYMVRLMVLAELVPLLLLLGLPRRIPLAPGSPLGRIFSVLLDPWVAFAVWTAVILFWNIPAGFNASIVTNTAAILLPALYLISGTMIWGAMLRPLPSIQPGTFGKRGWFGFLAALPMMSIAAWWLYAREVLYQPYVGAVCLWNLTPLQNQQISGWIMMLAGLPALGLAILQLMAWLIEISEGSGQQRPPPPAQT</sequence>
<feature type="transmembrane region" description="Helical" evidence="6">
    <location>
        <begin position="79"/>
        <end position="100"/>
    </location>
</feature>
<feature type="transmembrane region" description="Helical" evidence="6">
    <location>
        <begin position="52"/>
        <end position="73"/>
    </location>
</feature>
<feature type="transmembrane region" description="Helical" evidence="6">
    <location>
        <begin position="150"/>
        <end position="174"/>
    </location>
</feature>
<protein>
    <recommendedName>
        <fullName evidence="9">Cytochrome c oxidase assembly protein</fullName>
    </recommendedName>
</protein>
<keyword evidence="2" id="KW-1003">Cell membrane</keyword>
<feature type="transmembrane region" description="Helical" evidence="6">
    <location>
        <begin position="231"/>
        <end position="256"/>
    </location>
</feature>
<feature type="transmembrane region" description="Helical" evidence="6">
    <location>
        <begin position="12"/>
        <end position="32"/>
    </location>
</feature>
<organism evidence="7 8">
    <name type="scientific">Deinococcus radiophilus</name>
    <dbReference type="NCBI Taxonomy" id="32062"/>
    <lineage>
        <taxon>Bacteria</taxon>
        <taxon>Thermotogati</taxon>
        <taxon>Deinococcota</taxon>
        <taxon>Deinococci</taxon>
        <taxon>Deinococcales</taxon>
        <taxon>Deinococcaceae</taxon>
        <taxon>Deinococcus</taxon>
    </lineage>
</organism>
<evidence type="ECO:0000256" key="5">
    <source>
        <dbReference type="ARBA" id="ARBA00023136"/>
    </source>
</evidence>